<dbReference type="Proteomes" id="UP000859547">
    <property type="component" value="Unassembled WGS sequence"/>
</dbReference>
<organism evidence="2">
    <name type="scientific">Clostridium perfringens</name>
    <dbReference type="NCBI Taxonomy" id="1502"/>
    <lineage>
        <taxon>Bacteria</taxon>
        <taxon>Bacillati</taxon>
        <taxon>Bacillota</taxon>
        <taxon>Clostridia</taxon>
        <taxon>Eubacteriales</taxon>
        <taxon>Clostridiaceae</taxon>
        <taxon>Clostridium</taxon>
    </lineage>
</organism>
<evidence type="ECO:0000256" key="1">
    <source>
        <dbReference type="SAM" id="MobiDB-lite"/>
    </source>
</evidence>
<name>A0A8H9UYR0_CLOPF</name>
<reference evidence="2" key="1">
    <citation type="journal article" date="2018" name="Genome Biol.">
        <title>SKESA: strategic k-mer extension for scrupulous assemblies.</title>
        <authorList>
            <person name="Souvorov A."/>
            <person name="Agarwala R."/>
            <person name="Lipman D.J."/>
        </authorList>
    </citation>
    <scope>NUCLEOTIDE SEQUENCE</scope>
    <source>
        <strain evidence="2">C8</strain>
    </source>
</reference>
<accession>A0A8H9UYR0</accession>
<comment type="caution">
    <text evidence="2">The sequence shown here is derived from an EMBL/GenBank/DDBJ whole genome shotgun (WGS) entry which is preliminary data.</text>
</comment>
<proteinExistence type="predicted"/>
<gene>
    <name evidence="2" type="ORF">I9080_003120</name>
</gene>
<reference evidence="2" key="2">
    <citation type="submission" date="2020-07" db="EMBL/GenBank/DDBJ databases">
        <authorList>
            <consortium name="NCBI Pathogen Detection Project"/>
        </authorList>
    </citation>
    <scope>NUCLEOTIDE SEQUENCE</scope>
    <source>
        <strain evidence="2">C8</strain>
    </source>
</reference>
<protein>
    <submittedName>
        <fullName evidence="2">Uncharacterized protein</fullName>
    </submittedName>
</protein>
<dbReference type="AlphaFoldDB" id="A0A8H9UYR0"/>
<feature type="region of interest" description="Disordered" evidence="1">
    <location>
        <begin position="144"/>
        <end position="165"/>
    </location>
</feature>
<sequence length="230" mass="26700">MSIGIFMEYRGLLIQFPINPEELKVKKEGSNETKEVVKLGEVNIARETKLATVEFESFLPERNIYPFIRTKNQFEGPKYYIDFIEKVRNEKKPIRFIVSDTGINFMALIESFEYGYKFGSNDVNFTISLKEFREVRVKEVKVTNYDSNRPHRSTENNRSNSSGKVTPGCTVIVNGRLHRDSWGRGPGMTLRNYKGKINFVKTDGRKYPYHVTEMNGGWMGWVTKESVRVI</sequence>
<evidence type="ECO:0000313" key="2">
    <source>
        <dbReference type="EMBL" id="HAT4309270.1"/>
    </source>
</evidence>
<dbReference type="EMBL" id="DACTCB010000028">
    <property type="protein sequence ID" value="HAT4309270.1"/>
    <property type="molecule type" value="Genomic_DNA"/>
</dbReference>